<dbReference type="EMBL" id="JBJQOH010000002">
    <property type="protein sequence ID" value="KAL3695819.1"/>
    <property type="molecule type" value="Genomic_DNA"/>
</dbReference>
<evidence type="ECO:0000259" key="2">
    <source>
        <dbReference type="Pfam" id="PF06110"/>
    </source>
</evidence>
<keyword evidence="4" id="KW-1185">Reference proteome</keyword>
<dbReference type="AlphaFoldDB" id="A0ABD3HZT3"/>
<gene>
    <name evidence="3" type="ORF">R1sor_009895</name>
</gene>
<accession>A0ABD3HZT3</accession>
<sequence>MLGLRCLNEVPTLGPSTNQVKEIGIPASSLYLPRGGIAKGCSKVKPGSHAFISRRCGPSPRGYKYSTLIRSSFALEIFASSRLRYCRAGKSLVGESEEIKMPGAMIDADFNNFDSVLKAAEVQGAGTLLLLFLANRDSALGKSWCPDCVRAEPVIYKVVDGAEKPVTLVRVYVGDRPTWRNAEHPLRKDPRFTLKGVPTLIKWENGGITGRLEDYEAHVEEKVKKLIS</sequence>
<feature type="domain" description="Thioredoxin" evidence="2">
    <location>
        <begin position="110"/>
        <end position="227"/>
    </location>
</feature>
<evidence type="ECO:0000313" key="3">
    <source>
        <dbReference type="EMBL" id="KAL3695819.1"/>
    </source>
</evidence>
<dbReference type="InterPro" id="IPR036249">
    <property type="entry name" value="Thioredoxin-like_sf"/>
</dbReference>
<proteinExistence type="inferred from homology"/>
<dbReference type="PANTHER" id="PTHR12452">
    <property type="entry name" value="42-9-9 PROTEIN-RELATED"/>
    <property type="match status" value="1"/>
</dbReference>
<evidence type="ECO:0000313" key="4">
    <source>
        <dbReference type="Proteomes" id="UP001633002"/>
    </source>
</evidence>
<dbReference type="InterPro" id="IPR045108">
    <property type="entry name" value="TXNDC17-like"/>
</dbReference>
<dbReference type="Pfam" id="PF06110">
    <property type="entry name" value="TXD17-like_Trx"/>
    <property type="match status" value="1"/>
</dbReference>
<dbReference type="Gene3D" id="3.40.30.10">
    <property type="entry name" value="Glutaredoxin"/>
    <property type="match status" value="1"/>
</dbReference>
<dbReference type="SUPFAM" id="SSF52833">
    <property type="entry name" value="Thioredoxin-like"/>
    <property type="match status" value="1"/>
</dbReference>
<reference evidence="3 4" key="1">
    <citation type="submission" date="2024-09" db="EMBL/GenBank/DDBJ databases">
        <title>Chromosome-scale assembly of Riccia sorocarpa.</title>
        <authorList>
            <person name="Paukszto L."/>
        </authorList>
    </citation>
    <scope>NUCLEOTIDE SEQUENCE [LARGE SCALE GENOMIC DNA]</scope>
    <source>
        <strain evidence="3">LP-2024</strain>
        <tissue evidence="3">Aerial parts of the thallus</tissue>
    </source>
</reference>
<dbReference type="InterPro" id="IPR010357">
    <property type="entry name" value="TXNDC17_dom"/>
</dbReference>
<name>A0ABD3HZT3_9MARC</name>
<dbReference type="Proteomes" id="UP001633002">
    <property type="component" value="Unassembled WGS sequence"/>
</dbReference>
<dbReference type="PANTHER" id="PTHR12452:SF0">
    <property type="entry name" value="THIOREDOXIN DOMAIN-CONTAINING PROTEIN 17"/>
    <property type="match status" value="1"/>
</dbReference>
<organism evidence="3 4">
    <name type="scientific">Riccia sorocarpa</name>
    <dbReference type="NCBI Taxonomy" id="122646"/>
    <lineage>
        <taxon>Eukaryota</taxon>
        <taxon>Viridiplantae</taxon>
        <taxon>Streptophyta</taxon>
        <taxon>Embryophyta</taxon>
        <taxon>Marchantiophyta</taxon>
        <taxon>Marchantiopsida</taxon>
        <taxon>Marchantiidae</taxon>
        <taxon>Marchantiales</taxon>
        <taxon>Ricciaceae</taxon>
        <taxon>Riccia</taxon>
    </lineage>
</organism>
<evidence type="ECO:0000256" key="1">
    <source>
        <dbReference type="ARBA" id="ARBA00008987"/>
    </source>
</evidence>
<comment type="caution">
    <text evidence="3">The sequence shown here is derived from an EMBL/GenBank/DDBJ whole genome shotgun (WGS) entry which is preliminary data.</text>
</comment>
<protein>
    <recommendedName>
        <fullName evidence="2">Thioredoxin domain-containing protein</fullName>
    </recommendedName>
</protein>
<comment type="similarity">
    <text evidence="1">Belongs to the thioredoxin family.</text>
</comment>